<evidence type="ECO:0000313" key="2">
    <source>
        <dbReference type="Proteomes" id="UP000712673"/>
    </source>
</evidence>
<dbReference type="InterPro" id="IPR021109">
    <property type="entry name" value="Peptidase_aspartic_dom_sf"/>
</dbReference>
<dbReference type="Proteomes" id="UP000712673">
    <property type="component" value="Unassembled WGS sequence"/>
</dbReference>
<protein>
    <submittedName>
        <fullName evidence="1">Clan AA aspartic protease</fullName>
    </submittedName>
</protein>
<gene>
    <name evidence="1" type="ORF">FJZ47_21840</name>
</gene>
<keyword evidence="1" id="KW-0378">Hydrolase</keyword>
<dbReference type="EMBL" id="VGLS01000902">
    <property type="protein sequence ID" value="MBM3226415.1"/>
    <property type="molecule type" value="Genomic_DNA"/>
</dbReference>
<accession>A0A937W635</accession>
<comment type="caution">
    <text evidence="1">The sequence shown here is derived from an EMBL/GenBank/DDBJ whole genome shotgun (WGS) entry which is preliminary data.</text>
</comment>
<dbReference type="Gene3D" id="2.40.70.10">
    <property type="entry name" value="Acid Proteases"/>
    <property type="match status" value="1"/>
</dbReference>
<sequence>MIAGVVNSTLAATIPLSVRGPGGQEEDIEAIIDTGFNGFLTLSPVLVRRLGLPHLGQSRVVLASGQEEILDLYEVTLLWDGQWRTVETDAAETDALVGMELLYRYRLSLEAVEGGTVIIEALP</sequence>
<dbReference type="GO" id="GO:0008233">
    <property type="term" value="F:peptidase activity"/>
    <property type="evidence" value="ECO:0007669"/>
    <property type="project" value="UniProtKB-KW"/>
</dbReference>
<organism evidence="1 2">
    <name type="scientific">Tectimicrobiota bacterium</name>
    <dbReference type="NCBI Taxonomy" id="2528274"/>
    <lineage>
        <taxon>Bacteria</taxon>
        <taxon>Pseudomonadati</taxon>
        <taxon>Nitrospinota/Tectimicrobiota group</taxon>
        <taxon>Candidatus Tectimicrobiota</taxon>
    </lineage>
</organism>
<dbReference type="AlphaFoldDB" id="A0A937W635"/>
<dbReference type="GO" id="GO:0006508">
    <property type="term" value="P:proteolysis"/>
    <property type="evidence" value="ECO:0007669"/>
    <property type="project" value="UniProtKB-KW"/>
</dbReference>
<keyword evidence="1" id="KW-0645">Protease</keyword>
<reference evidence="1" key="1">
    <citation type="submission" date="2019-03" db="EMBL/GenBank/DDBJ databases">
        <title>Lake Tanganyika Metagenome-Assembled Genomes (MAGs).</title>
        <authorList>
            <person name="Tran P."/>
        </authorList>
    </citation>
    <scope>NUCLEOTIDE SEQUENCE</scope>
    <source>
        <strain evidence="1">K_DeepCast_65m_m2_066</strain>
    </source>
</reference>
<proteinExistence type="predicted"/>
<name>A0A937W635_UNCTE</name>
<evidence type="ECO:0000313" key="1">
    <source>
        <dbReference type="EMBL" id="MBM3226415.1"/>
    </source>
</evidence>